<name>A0A6C0C4F5_9ZZZZ</name>
<dbReference type="AlphaFoldDB" id="A0A6C0C4F5"/>
<accession>A0A6C0C4F5</accession>
<reference evidence="2" key="1">
    <citation type="journal article" date="2020" name="Nature">
        <title>Giant virus diversity and host interactions through global metagenomics.</title>
        <authorList>
            <person name="Schulz F."/>
            <person name="Roux S."/>
            <person name="Paez-Espino D."/>
            <person name="Jungbluth S."/>
            <person name="Walsh D.A."/>
            <person name="Denef V.J."/>
            <person name="McMahon K.D."/>
            <person name="Konstantinidis K.T."/>
            <person name="Eloe-Fadrosh E.A."/>
            <person name="Kyrpides N.C."/>
            <person name="Woyke T."/>
        </authorList>
    </citation>
    <scope>NUCLEOTIDE SEQUENCE</scope>
    <source>
        <strain evidence="2">GVMAG-M-3300020187-37</strain>
    </source>
</reference>
<feature type="transmembrane region" description="Helical" evidence="1">
    <location>
        <begin position="12"/>
        <end position="29"/>
    </location>
</feature>
<keyword evidence="1" id="KW-0472">Membrane</keyword>
<organism evidence="2">
    <name type="scientific">viral metagenome</name>
    <dbReference type="NCBI Taxonomy" id="1070528"/>
    <lineage>
        <taxon>unclassified sequences</taxon>
        <taxon>metagenomes</taxon>
        <taxon>organismal metagenomes</taxon>
    </lineage>
</organism>
<keyword evidence="1" id="KW-0812">Transmembrane</keyword>
<keyword evidence="1" id="KW-1133">Transmembrane helix</keyword>
<evidence type="ECO:0000256" key="1">
    <source>
        <dbReference type="SAM" id="Phobius"/>
    </source>
</evidence>
<dbReference type="EMBL" id="MN739345">
    <property type="protein sequence ID" value="QHS99585.1"/>
    <property type="molecule type" value="Genomic_DNA"/>
</dbReference>
<sequence>MNLNNLSMNQKIVIGISSITILTLIYQYIKNIFNPKNKKILEGQENVNRLNNLPVSINNNNNNNNTDNLLTELITTMNSQAEKLDKIYEEISEFNHIYQERLFEELMPSQMTKTILHLSSIDHSSDGLGSYVFDLASNDNSGLRKLNNIINLRLLSVQIPYIPHNIYEGDNNNNKLKFIELNEITIEEGKYDIYSLINKINNLLTDILFNFNKTKHTISIKNNTGSSITIDTSYVLFKRLGFHEQITITGGGEYISEHIPDISVHYIDIISPDIHPRSATLTNNHSTILKRIPFTGSMGDLIYYESNHSDYISQELFIPDLSSNISTFTLNLTRHDGTPYDLKKLHFDLKIEVTELIEPTLLTELKSHMERDRAKFLEKDNTL</sequence>
<evidence type="ECO:0000313" key="2">
    <source>
        <dbReference type="EMBL" id="QHS99585.1"/>
    </source>
</evidence>
<protein>
    <submittedName>
        <fullName evidence="2">Uncharacterized protein</fullName>
    </submittedName>
</protein>
<proteinExistence type="predicted"/>